<reference evidence="12 13" key="1">
    <citation type="submission" date="2022-03" db="EMBL/GenBank/DDBJ databases">
        <authorList>
            <person name="Macdonald S."/>
            <person name="Ahmed S."/>
            <person name="Newling K."/>
        </authorList>
    </citation>
    <scope>NUCLEOTIDE SEQUENCE [LARGE SCALE GENOMIC DNA]</scope>
</reference>
<name>A0ABC8LTB9_ERUVS</name>
<evidence type="ECO:0000256" key="10">
    <source>
        <dbReference type="SAM" id="MobiDB-lite"/>
    </source>
</evidence>
<feature type="transmembrane region" description="Helical" evidence="11">
    <location>
        <begin position="67"/>
        <end position="85"/>
    </location>
</feature>
<evidence type="ECO:0000256" key="5">
    <source>
        <dbReference type="ARBA" id="ARBA00022860"/>
    </source>
</evidence>
<evidence type="ECO:0000256" key="7">
    <source>
        <dbReference type="ARBA" id="ARBA00023136"/>
    </source>
</evidence>
<keyword evidence="13" id="KW-1185">Reference proteome</keyword>
<feature type="region of interest" description="Disordered" evidence="10">
    <location>
        <begin position="444"/>
        <end position="466"/>
    </location>
</feature>
<dbReference type="Proteomes" id="UP001642260">
    <property type="component" value="Unassembled WGS sequence"/>
</dbReference>
<dbReference type="GO" id="GO:0006952">
    <property type="term" value="P:defense response"/>
    <property type="evidence" value="ECO:0007669"/>
    <property type="project" value="UniProtKB-KW"/>
</dbReference>
<protein>
    <recommendedName>
        <fullName evidence="9">MLO-like protein</fullName>
    </recommendedName>
</protein>
<keyword evidence="3 9" id="KW-0812">Transmembrane</keyword>
<evidence type="ECO:0000256" key="9">
    <source>
        <dbReference type="RuleBase" id="RU280816"/>
    </source>
</evidence>
<organism evidence="12 13">
    <name type="scientific">Eruca vesicaria subsp. sativa</name>
    <name type="common">Garden rocket</name>
    <name type="synonym">Eruca sativa</name>
    <dbReference type="NCBI Taxonomy" id="29727"/>
    <lineage>
        <taxon>Eukaryota</taxon>
        <taxon>Viridiplantae</taxon>
        <taxon>Streptophyta</taxon>
        <taxon>Embryophyta</taxon>
        <taxon>Tracheophyta</taxon>
        <taxon>Spermatophyta</taxon>
        <taxon>Magnoliopsida</taxon>
        <taxon>eudicotyledons</taxon>
        <taxon>Gunneridae</taxon>
        <taxon>Pentapetalae</taxon>
        <taxon>rosids</taxon>
        <taxon>malvids</taxon>
        <taxon>Brassicales</taxon>
        <taxon>Brassicaceae</taxon>
        <taxon>Brassiceae</taxon>
        <taxon>Eruca</taxon>
    </lineage>
</organism>
<evidence type="ECO:0000313" key="12">
    <source>
        <dbReference type="EMBL" id="CAH8387085.1"/>
    </source>
</evidence>
<comment type="subcellular location">
    <subcellularLocation>
        <location evidence="1 9">Membrane</location>
        <topology evidence="1 9">Multi-pass membrane protein</topology>
    </subcellularLocation>
</comment>
<comment type="similarity">
    <text evidence="2 9">Belongs to the MLO family.</text>
</comment>
<dbReference type="Pfam" id="PF03094">
    <property type="entry name" value="Mlo"/>
    <property type="match status" value="1"/>
</dbReference>
<evidence type="ECO:0000256" key="2">
    <source>
        <dbReference type="ARBA" id="ARBA00006574"/>
    </source>
</evidence>
<keyword evidence="6 9" id="KW-1133">Transmembrane helix</keyword>
<evidence type="ECO:0000256" key="4">
    <source>
        <dbReference type="ARBA" id="ARBA00022821"/>
    </source>
</evidence>
<feature type="transmembrane region" description="Helical" evidence="11">
    <location>
        <begin position="295"/>
        <end position="318"/>
    </location>
</feature>
<dbReference type="AlphaFoldDB" id="A0ABC8LTB9"/>
<feature type="transmembrane region" description="Helical" evidence="11">
    <location>
        <begin position="391"/>
        <end position="411"/>
    </location>
</feature>
<keyword evidence="5 9" id="KW-0112">Calmodulin-binding</keyword>
<dbReference type="EMBL" id="CAKOAT010737376">
    <property type="protein sequence ID" value="CAH8387085.1"/>
    <property type="molecule type" value="Genomic_DNA"/>
</dbReference>
<evidence type="ECO:0000256" key="3">
    <source>
        <dbReference type="ARBA" id="ARBA00022692"/>
    </source>
</evidence>
<evidence type="ECO:0000256" key="1">
    <source>
        <dbReference type="ARBA" id="ARBA00004141"/>
    </source>
</evidence>
<evidence type="ECO:0000256" key="6">
    <source>
        <dbReference type="ARBA" id="ARBA00022989"/>
    </source>
</evidence>
<comment type="caution">
    <text evidence="12">The sequence shown here is derived from an EMBL/GenBank/DDBJ whole genome shotgun (WGS) entry which is preliminary data.</text>
</comment>
<feature type="transmembrane region" description="Helical" evidence="11">
    <location>
        <begin position="347"/>
        <end position="371"/>
    </location>
</feature>
<feature type="transmembrane region" description="Helical" evidence="11">
    <location>
        <begin position="140"/>
        <end position="164"/>
    </location>
</feature>
<keyword evidence="8 9" id="KW-0568">Pathogenesis-related protein</keyword>
<dbReference type="GO" id="GO:0005516">
    <property type="term" value="F:calmodulin binding"/>
    <property type="evidence" value="ECO:0007669"/>
    <property type="project" value="UniProtKB-KW"/>
</dbReference>
<comment type="domain">
    <text evidence="9">The C-terminus contains a calmodulin-binding domain, which binds calmodulin in a calcium-dependent fashion.</text>
</comment>
<keyword evidence="4 9" id="KW-0611">Plant defense</keyword>
<proteinExistence type="inferred from homology"/>
<gene>
    <name evidence="9" type="primary">MLO</name>
    <name evidence="12" type="ORF">ERUC_LOCUS39568</name>
</gene>
<evidence type="ECO:0000256" key="11">
    <source>
        <dbReference type="SAM" id="Phobius"/>
    </source>
</evidence>
<dbReference type="GO" id="GO:0016020">
    <property type="term" value="C:membrane"/>
    <property type="evidence" value="ECO:0007669"/>
    <property type="project" value="UniProtKB-SubCell"/>
</dbReference>
<dbReference type="PANTHER" id="PTHR31942">
    <property type="entry name" value="MLO-LIKE PROTEIN 1"/>
    <property type="match status" value="1"/>
</dbReference>
<dbReference type="PANTHER" id="PTHR31942:SF89">
    <property type="entry name" value="MLO-LIKE PROTEIN 3"/>
    <property type="match status" value="1"/>
</dbReference>
<feature type="transmembrane region" description="Helical" evidence="11">
    <location>
        <begin position="26"/>
        <end position="46"/>
    </location>
</feature>
<evidence type="ECO:0000313" key="13">
    <source>
        <dbReference type="Proteomes" id="UP001642260"/>
    </source>
</evidence>
<feature type="compositionally biased region" description="Polar residues" evidence="10">
    <location>
        <begin position="445"/>
        <end position="455"/>
    </location>
</feature>
<evidence type="ECO:0000256" key="8">
    <source>
        <dbReference type="ARBA" id="ARBA00023265"/>
    </source>
</evidence>
<feature type="transmembrane region" description="Helical" evidence="11">
    <location>
        <begin position="263"/>
        <end position="283"/>
    </location>
</feature>
<dbReference type="InterPro" id="IPR004326">
    <property type="entry name" value="Mlo"/>
</dbReference>
<keyword evidence="7 9" id="KW-0472">Membrane</keyword>
<comment type="function">
    <text evidence="9">May be involved in modulation of pathogen defense and leaf cell death.</text>
</comment>
<accession>A0ABC8LTB9</accession>
<sequence length="512" mass="59179">MTGKGETNHSGDVGGAVRSLQETPTWALATVCFVFIAVSIVIERFIHLLSTRLRKNRKTSLLEAVENLKSVLMVLGFMSLMINVIEVEVSKICIPIKYANRMLPCHETQKLLDDDDHNNFFHHCSKGKTSLISQEGLTQLSFFFFVLACMHILFNLATLLLGMAKMRKWKSWEKETQTVDHLAANDPNRFRITRETTFARRHLSSWSETSIQLWIKCFFRQFYNSVAKVDYLTLRHGFIHTHLSANNSFNFQKYIQRSLHEDFKTVVGISPLMWLIVVIFMLLDVHGWRVYFWMSFLPLIMVLVIGTKLEVIVANMAVNIKDSNSVIRGSPLVEPNDKHFWFCTPRFLLTVLHYTLFLNTFEIAFFVWITWKFGINSCYHEQRVVVVTRLVLAVTVQVLSSYITLPLYAIVTQMGSSYKRAILEEDTANVLRRWHGRVRNERKGNQMSVTGNNGDKNVVDIDSPENQNQPEVVYDFRFSGRQPPILQEIPRQMKLKGDRIEGEEEVVGSEKN</sequence>